<name>A0ABW0GER0_9PROT</name>
<sequence>MVDGVWVMRPSDWKPPAVIAPESQQEAAAAVAWLRDRSAPVPVHVAKRWVAHLAKRMAGDMPAETKLATAVTDIVEEGYPTAMFQDLEMLRRVARQFKWFPGWAELAPVLDAERDRLRQTFERLTVIARGGDVRRRPGNQNRRQHDDSAAGPRSMSESTERLLEQFWAQNGGRPVRRRPDETTTNDQDDTDVGNAR</sequence>
<protein>
    <submittedName>
        <fullName evidence="2">Uncharacterized protein</fullName>
    </submittedName>
</protein>
<organism evidence="2 3">
    <name type="scientific">Azospirillum himalayense</name>
    <dbReference type="NCBI Taxonomy" id="654847"/>
    <lineage>
        <taxon>Bacteria</taxon>
        <taxon>Pseudomonadati</taxon>
        <taxon>Pseudomonadota</taxon>
        <taxon>Alphaproteobacteria</taxon>
        <taxon>Rhodospirillales</taxon>
        <taxon>Azospirillaceae</taxon>
        <taxon>Azospirillum</taxon>
    </lineage>
</organism>
<accession>A0ABW0GER0</accession>
<dbReference type="RefSeq" id="WP_376999693.1">
    <property type="nucleotide sequence ID" value="NZ_JBHSLC010000115.1"/>
</dbReference>
<feature type="compositionally biased region" description="Acidic residues" evidence="1">
    <location>
        <begin position="186"/>
        <end position="196"/>
    </location>
</feature>
<proteinExistence type="predicted"/>
<feature type="region of interest" description="Disordered" evidence="1">
    <location>
        <begin position="132"/>
        <end position="196"/>
    </location>
</feature>
<reference evidence="3" key="1">
    <citation type="journal article" date="2019" name="Int. J. Syst. Evol. Microbiol.">
        <title>The Global Catalogue of Microorganisms (GCM) 10K type strain sequencing project: providing services to taxonomists for standard genome sequencing and annotation.</title>
        <authorList>
            <consortium name="The Broad Institute Genomics Platform"/>
            <consortium name="The Broad Institute Genome Sequencing Center for Infectious Disease"/>
            <person name="Wu L."/>
            <person name="Ma J."/>
        </authorList>
    </citation>
    <scope>NUCLEOTIDE SEQUENCE [LARGE SCALE GENOMIC DNA]</scope>
    <source>
        <strain evidence="3">CCUG 58760</strain>
    </source>
</reference>
<comment type="caution">
    <text evidence="2">The sequence shown here is derived from an EMBL/GenBank/DDBJ whole genome shotgun (WGS) entry which is preliminary data.</text>
</comment>
<keyword evidence="3" id="KW-1185">Reference proteome</keyword>
<gene>
    <name evidence="2" type="ORF">ACFPMG_31665</name>
</gene>
<evidence type="ECO:0000313" key="2">
    <source>
        <dbReference type="EMBL" id="MFC5359565.1"/>
    </source>
</evidence>
<dbReference type="EMBL" id="JBHSLC010000115">
    <property type="protein sequence ID" value="MFC5359565.1"/>
    <property type="molecule type" value="Genomic_DNA"/>
</dbReference>
<dbReference type="Proteomes" id="UP001596166">
    <property type="component" value="Unassembled WGS sequence"/>
</dbReference>
<evidence type="ECO:0000256" key="1">
    <source>
        <dbReference type="SAM" id="MobiDB-lite"/>
    </source>
</evidence>
<evidence type="ECO:0000313" key="3">
    <source>
        <dbReference type="Proteomes" id="UP001596166"/>
    </source>
</evidence>